<reference evidence="5 6" key="1">
    <citation type="submission" date="2024-06" db="EMBL/GenBank/DDBJ databases">
        <title>Draft genome sequence of Geodermatophilus badlandi, a novel member of the Geodermatophilaceae isolated from badland sedimentary rocks in the Red desert, Wyoming, USA.</title>
        <authorList>
            <person name="Ben Tekaya S."/>
            <person name="Nouioui I."/>
            <person name="Flores G.M."/>
            <person name="Shaal M.N."/>
            <person name="Bredoire F."/>
            <person name="Basile F."/>
            <person name="Van Diepen L."/>
            <person name="Ward N.L."/>
        </authorList>
    </citation>
    <scope>NUCLEOTIDE SEQUENCE [LARGE SCALE GENOMIC DNA]</scope>
    <source>
        <strain evidence="5 6">WL48A</strain>
    </source>
</reference>
<comment type="caution">
    <text evidence="5">The sequence shown here is derived from an EMBL/GenBank/DDBJ whole genome shotgun (WGS) entry which is preliminary data.</text>
</comment>
<keyword evidence="2" id="KW-0378">Hydrolase</keyword>
<dbReference type="InterPro" id="IPR029000">
    <property type="entry name" value="Cyclophilin-like_dom_sf"/>
</dbReference>
<dbReference type="PANTHER" id="PTHR43309">
    <property type="entry name" value="5-OXOPROLINASE SUBUNIT C"/>
    <property type="match status" value="1"/>
</dbReference>
<dbReference type="Pfam" id="PF02626">
    <property type="entry name" value="CT_A_B"/>
    <property type="match status" value="1"/>
</dbReference>
<keyword evidence="6" id="KW-1185">Reference proteome</keyword>
<evidence type="ECO:0000256" key="3">
    <source>
        <dbReference type="ARBA" id="ARBA00022840"/>
    </source>
</evidence>
<dbReference type="RefSeq" id="WP_369207597.1">
    <property type="nucleotide sequence ID" value="NZ_JBFNXQ010000045.1"/>
</dbReference>
<dbReference type="NCBIfam" id="TIGR00724">
    <property type="entry name" value="urea_amlyse_rel"/>
    <property type="match status" value="1"/>
</dbReference>
<dbReference type="SMART" id="SM00797">
    <property type="entry name" value="AHS2"/>
    <property type="match status" value="1"/>
</dbReference>
<gene>
    <name evidence="5" type="ORF">ABQ292_14665</name>
</gene>
<evidence type="ECO:0000256" key="2">
    <source>
        <dbReference type="ARBA" id="ARBA00022801"/>
    </source>
</evidence>
<dbReference type="SUPFAM" id="SSF50891">
    <property type="entry name" value="Cyclophilin-like"/>
    <property type="match status" value="1"/>
</dbReference>
<dbReference type="Proteomes" id="UP001560045">
    <property type="component" value="Unassembled WGS sequence"/>
</dbReference>
<keyword evidence="1" id="KW-0547">Nucleotide-binding</keyword>
<name>A0ABV3XGA0_9ACTN</name>
<evidence type="ECO:0000313" key="6">
    <source>
        <dbReference type="Proteomes" id="UP001560045"/>
    </source>
</evidence>
<dbReference type="InterPro" id="IPR052708">
    <property type="entry name" value="PxpC"/>
</dbReference>
<dbReference type="EMBL" id="JBFNXQ010000045">
    <property type="protein sequence ID" value="MEX5719603.1"/>
    <property type="molecule type" value="Genomic_DNA"/>
</dbReference>
<protein>
    <submittedName>
        <fullName evidence="5">Biotin-dependent carboxyltransferase family protein</fullName>
    </submittedName>
</protein>
<sequence length="281" mass="28654">MTRSLTVLATGPLTTVQDGGRPGQGALGVGRAGACDRAAARLANRLVGNDPDAAVLEVTLGGLVLRADADLVVTTTGARCSDAHNAPTALPAGRELRLGLPATGLRTYVAVRGEVAVEPVLGSRSTDLLSGLGPPVLSRGDVLTVGDPAGPMPGVDLAPVPDPPGGEVTVRVLPGPRADWFAEEAVRALTGTPWTVTDESNRIGLRLSGAALERTRTGELASEGMVRGALQVPPSGQPVLFLADAPVTGGYPVIGYVDDGDVDRCGQLRPGQTLRFRGALS</sequence>
<proteinExistence type="predicted"/>
<dbReference type="Gene3D" id="2.40.100.10">
    <property type="entry name" value="Cyclophilin-like"/>
    <property type="match status" value="1"/>
</dbReference>
<evidence type="ECO:0000256" key="1">
    <source>
        <dbReference type="ARBA" id="ARBA00022741"/>
    </source>
</evidence>
<organism evidence="5 6">
    <name type="scientific">Geodermatophilus maliterrae</name>
    <dbReference type="NCBI Taxonomy" id="3162531"/>
    <lineage>
        <taxon>Bacteria</taxon>
        <taxon>Bacillati</taxon>
        <taxon>Actinomycetota</taxon>
        <taxon>Actinomycetes</taxon>
        <taxon>Geodermatophilales</taxon>
        <taxon>Geodermatophilaceae</taxon>
        <taxon>Geodermatophilus</taxon>
    </lineage>
</organism>
<evidence type="ECO:0000259" key="4">
    <source>
        <dbReference type="SMART" id="SM00797"/>
    </source>
</evidence>
<accession>A0ABV3XGA0</accession>
<feature type="domain" description="Carboxyltransferase" evidence="4">
    <location>
        <begin position="26"/>
        <end position="280"/>
    </location>
</feature>
<dbReference type="PANTHER" id="PTHR43309:SF3">
    <property type="entry name" value="5-OXOPROLINASE SUBUNIT C"/>
    <property type="match status" value="1"/>
</dbReference>
<keyword evidence="3" id="KW-0067">ATP-binding</keyword>
<evidence type="ECO:0000313" key="5">
    <source>
        <dbReference type="EMBL" id="MEX5719603.1"/>
    </source>
</evidence>
<dbReference type="InterPro" id="IPR003778">
    <property type="entry name" value="CT_A_B"/>
</dbReference>